<dbReference type="SUPFAM" id="SSF53474">
    <property type="entry name" value="alpha/beta-Hydrolases"/>
    <property type="match status" value="1"/>
</dbReference>
<dbReference type="Gene3D" id="3.40.50.1820">
    <property type="entry name" value="alpha/beta hydrolase"/>
    <property type="match status" value="1"/>
</dbReference>
<dbReference type="AlphaFoldDB" id="A0A5B8XSW2"/>
<sequence length="294" mass="32127">MWPLKWKIGAALITLVYWCVLAVLAKPAAIGWGLQRAALSLSGTEHAIIETAGGDRISYFEGGEGPTVILVHGLQDHAGGWMQTVGPLMEEHHVLVMDLPAHGESEPSGYKVDPGDPQNFLGRLIKERVPAGEKVTLVGNSLGGFVVVRYALDHPEQVERVVSVNGAGMPYVADRQMFMPSSTGGMRATLRKVMGPDAIMPPDIMLRDFMREGRLRVPRIWDAIEQTPSFRDELSGMQPELEVIWGMDDGLLSPELGREMAALGKGRFHPIENCAHSPQLMCASEFNALLLSLL</sequence>
<dbReference type="OrthoDB" id="5342129at2"/>
<proteinExistence type="predicted"/>
<dbReference type="EMBL" id="CP042467">
    <property type="protein sequence ID" value="QED28654.1"/>
    <property type="molecule type" value="Genomic_DNA"/>
</dbReference>
<dbReference type="GO" id="GO:0016787">
    <property type="term" value="F:hydrolase activity"/>
    <property type="evidence" value="ECO:0007669"/>
    <property type="project" value="UniProtKB-KW"/>
</dbReference>
<dbReference type="Proteomes" id="UP000321595">
    <property type="component" value="Chromosome"/>
</dbReference>
<evidence type="ECO:0000259" key="1">
    <source>
        <dbReference type="Pfam" id="PF12697"/>
    </source>
</evidence>
<feature type="domain" description="AB hydrolase-1" evidence="1">
    <location>
        <begin position="68"/>
        <end position="281"/>
    </location>
</feature>
<evidence type="ECO:0000313" key="3">
    <source>
        <dbReference type="Proteomes" id="UP000321595"/>
    </source>
</evidence>
<dbReference type="PANTHER" id="PTHR46438">
    <property type="entry name" value="ALPHA/BETA-HYDROLASES SUPERFAMILY PROTEIN"/>
    <property type="match status" value="1"/>
</dbReference>
<keyword evidence="3" id="KW-1185">Reference proteome</keyword>
<evidence type="ECO:0000313" key="2">
    <source>
        <dbReference type="EMBL" id="QED28654.1"/>
    </source>
</evidence>
<dbReference type="RefSeq" id="WP_146961273.1">
    <property type="nucleotide sequence ID" value="NZ_CP042467.1"/>
</dbReference>
<gene>
    <name evidence="2" type="ORF">FRD01_15705</name>
</gene>
<dbReference type="InterPro" id="IPR000073">
    <property type="entry name" value="AB_hydrolase_1"/>
</dbReference>
<dbReference type="KEGG" id="bbae:FRD01_15705"/>
<dbReference type="InterPro" id="IPR029058">
    <property type="entry name" value="AB_hydrolase_fold"/>
</dbReference>
<accession>A0A5B8XSW2</accession>
<reference evidence="2 3" key="1">
    <citation type="submission" date="2019-08" db="EMBL/GenBank/DDBJ databases">
        <authorList>
            <person name="Liang Q."/>
        </authorList>
    </citation>
    <scope>NUCLEOTIDE SEQUENCE [LARGE SCALE GENOMIC DNA]</scope>
    <source>
        <strain evidence="2 3">V1718</strain>
    </source>
</reference>
<organism evidence="2 3">
    <name type="scientific">Microvenator marinus</name>
    <dbReference type="NCBI Taxonomy" id="2600177"/>
    <lineage>
        <taxon>Bacteria</taxon>
        <taxon>Deltaproteobacteria</taxon>
        <taxon>Bradymonadales</taxon>
        <taxon>Microvenatoraceae</taxon>
        <taxon>Microvenator</taxon>
    </lineage>
</organism>
<keyword evidence="2" id="KW-0378">Hydrolase</keyword>
<dbReference type="PRINTS" id="PR00111">
    <property type="entry name" value="ABHYDROLASE"/>
</dbReference>
<dbReference type="Pfam" id="PF12697">
    <property type="entry name" value="Abhydrolase_6"/>
    <property type="match status" value="1"/>
</dbReference>
<dbReference type="PANTHER" id="PTHR46438:SF11">
    <property type="entry name" value="LIPASE-RELATED"/>
    <property type="match status" value="1"/>
</dbReference>
<name>A0A5B8XSW2_9DELT</name>
<protein>
    <submittedName>
        <fullName evidence="2">Alpha/beta hydrolase</fullName>
    </submittedName>
</protein>